<dbReference type="InterPro" id="IPR002729">
    <property type="entry name" value="CRISPR-assoc_Cas1"/>
</dbReference>
<sequence length="327" mass="39080">MMQKTLYITSNGRLRRKDNTLYFETETEKRSIDIENIEQIHIFGEVDLNTKALNYISQYGIILHFYNYYGFYAGSFMPRKKNVSGDVVVRQALHYLDREKRIFLAYCFVESAVYHMMRNLRERKEAETFLNAIEDEWENGRFNISSISELMGLEGRVRNIYYSSFNQFLPEDFYMEKREKRPPTNPINALISFGNSLIYSTVLTEIYHTQLDPSISFLHEPSEKRFSLSLDISEIFKPLVVDSVIFKLLNNRQITLEHFDEDLNYCYLNQEGRKIFINELRNKLETTVRHRQLNRNVSYKGYIRLECYKLIKHFIGDQVYSPLKAWW</sequence>
<evidence type="ECO:0000256" key="4">
    <source>
        <dbReference type="ARBA" id="ARBA00022801"/>
    </source>
</evidence>
<keyword evidence="1 9" id="KW-0540">Nuclease</keyword>
<proteinExistence type="inferred from homology"/>
<dbReference type="Gene3D" id="3.100.10.20">
    <property type="entry name" value="CRISPR-associated endonuclease Cas1, N-terminal domain"/>
    <property type="match status" value="1"/>
</dbReference>
<keyword evidence="5 9" id="KW-0460">Magnesium</keyword>
<dbReference type="GO" id="GO:0051607">
    <property type="term" value="P:defense response to virus"/>
    <property type="evidence" value="ECO:0007669"/>
    <property type="project" value="UniProtKB-UniRule"/>
</dbReference>
<dbReference type="NCBIfam" id="TIGR03641">
    <property type="entry name" value="cas1_HMARI"/>
    <property type="match status" value="1"/>
</dbReference>
<keyword evidence="6 9" id="KW-0051">Antiviral defense</keyword>
<dbReference type="NCBIfam" id="TIGR00287">
    <property type="entry name" value="cas1"/>
    <property type="match status" value="1"/>
</dbReference>
<evidence type="ECO:0000256" key="7">
    <source>
        <dbReference type="ARBA" id="ARBA00023125"/>
    </source>
</evidence>
<dbReference type="GO" id="GO:0003677">
    <property type="term" value="F:DNA binding"/>
    <property type="evidence" value="ECO:0007669"/>
    <property type="project" value="UniProtKB-KW"/>
</dbReference>
<comment type="function">
    <text evidence="9">CRISPR (clustered regularly interspaced short palindromic repeat), is an adaptive immune system that provides protection against mobile genetic elements (viruses, transposable elements and conjugative plasmids). CRISPR clusters contain spacers, sequences complementary to antecedent mobile elements, and target invading nucleic acids. CRISPR clusters are transcribed and processed into CRISPR RNA (crRNA). Acts as a dsDNA endonuclease. Involved in the integration of spacer DNA into the CRISPR cassette.</text>
</comment>
<keyword evidence="4 9" id="KW-0378">Hydrolase</keyword>
<evidence type="ECO:0000256" key="3">
    <source>
        <dbReference type="ARBA" id="ARBA00022759"/>
    </source>
</evidence>
<dbReference type="eggNOG" id="COG1518">
    <property type="taxonomic scope" value="Bacteria"/>
</dbReference>
<feature type="binding site" evidence="9">
    <location>
        <position position="219"/>
    </location>
    <ligand>
        <name>Mn(2+)</name>
        <dbReference type="ChEBI" id="CHEBI:29035"/>
    </ligand>
</feature>
<dbReference type="KEGG" id="csc:Csac_0320"/>
<comment type="subunit">
    <text evidence="9">Homodimer, forms a heterotetramer with a Cas2 homodimer.</text>
</comment>
<dbReference type="PANTHER" id="PTHR43219">
    <property type="entry name" value="CRISPR-ASSOCIATED ENDONUCLEASE CAS1"/>
    <property type="match status" value="1"/>
</dbReference>
<dbReference type="HAMAP" id="MF_01470">
    <property type="entry name" value="Cas1"/>
    <property type="match status" value="1"/>
</dbReference>
<dbReference type="PANTHER" id="PTHR43219:SF2">
    <property type="entry name" value="CRISPR-ASSOCIATED ENDONUCLEASE CAS1"/>
    <property type="match status" value="1"/>
</dbReference>
<gene>
    <name evidence="9" type="primary">cas1</name>
    <name evidence="10" type="ordered locus">Csac_0320</name>
</gene>
<feature type="binding site" evidence="9">
    <location>
        <position position="234"/>
    </location>
    <ligand>
        <name>Mn(2+)</name>
        <dbReference type="ChEBI" id="CHEBI:29035"/>
    </ligand>
</feature>
<dbReference type="HOGENOM" id="CLU_052779_2_0_9"/>
<dbReference type="CDD" id="cd09722">
    <property type="entry name" value="Cas1_I-B"/>
    <property type="match status" value="1"/>
</dbReference>
<dbReference type="GO" id="GO:0004520">
    <property type="term" value="F:DNA endonuclease activity"/>
    <property type="evidence" value="ECO:0007669"/>
    <property type="project" value="InterPro"/>
</dbReference>
<dbReference type="Pfam" id="PF01867">
    <property type="entry name" value="Cas_Cas1"/>
    <property type="match status" value="1"/>
</dbReference>
<dbReference type="STRING" id="351627.Csac_0320"/>
<accession>A4XGD1</accession>
<dbReference type="Gene3D" id="1.20.120.920">
    <property type="entry name" value="CRISPR-associated endonuclease Cas1, C-terminal domain"/>
    <property type="match status" value="1"/>
</dbReference>
<name>A4XGD1_CALS8</name>
<dbReference type="InterPro" id="IPR042211">
    <property type="entry name" value="CRISPR-assoc_Cas1_N"/>
</dbReference>
<protein>
    <recommendedName>
        <fullName evidence="9">CRISPR-associated endonuclease Cas1</fullName>
        <ecNumber evidence="9">3.1.-.-</ecNumber>
    </recommendedName>
</protein>
<comment type="similarity">
    <text evidence="9">Belongs to the CRISPR-associated endonuclease Cas1 family.</text>
</comment>
<keyword evidence="7 9" id="KW-0238">DNA-binding</keyword>
<comment type="cofactor">
    <cofactor evidence="9">
        <name>Mg(2+)</name>
        <dbReference type="ChEBI" id="CHEBI:18420"/>
    </cofactor>
    <cofactor evidence="9">
        <name>Mn(2+)</name>
        <dbReference type="ChEBI" id="CHEBI:29035"/>
    </cofactor>
</comment>
<evidence type="ECO:0000313" key="10">
    <source>
        <dbReference type="EMBL" id="ABP65966.1"/>
    </source>
</evidence>
<evidence type="ECO:0000256" key="8">
    <source>
        <dbReference type="ARBA" id="ARBA00023211"/>
    </source>
</evidence>
<dbReference type="EMBL" id="CP000679">
    <property type="protein sequence ID" value="ABP65966.1"/>
    <property type="molecule type" value="Genomic_DNA"/>
</dbReference>
<keyword evidence="3 9" id="KW-0255">Endonuclease</keyword>
<dbReference type="Proteomes" id="UP000000256">
    <property type="component" value="Chromosome"/>
</dbReference>
<evidence type="ECO:0000256" key="1">
    <source>
        <dbReference type="ARBA" id="ARBA00022722"/>
    </source>
</evidence>
<dbReference type="GO" id="GO:0016787">
    <property type="term" value="F:hydrolase activity"/>
    <property type="evidence" value="ECO:0007669"/>
    <property type="project" value="UniProtKB-KW"/>
</dbReference>
<reference evidence="10 11" key="1">
    <citation type="journal article" date="2008" name="Appl. Environ. Microbiol.">
        <title>Hydrogenomics of the extremely thermophilic bacterium Caldicellulosiruptor saccharolyticus.</title>
        <authorList>
            <person name="van de Werken H.J."/>
            <person name="Verhaart M.R."/>
            <person name="VanFossen A.L."/>
            <person name="Willquist K."/>
            <person name="Lewis D.L."/>
            <person name="Nichols J.D."/>
            <person name="Goorissen H.P."/>
            <person name="Mongodin E.F."/>
            <person name="Nelson K.E."/>
            <person name="van Niel E.W."/>
            <person name="Stams A.J."/>
            <person name="Ward D.E."/>
            <person name="de Vos W.M."/>
            <person name="van der Oost J."/>
            <person name="Kelly R.M."/>
            <person name="Kengen S.W."/>
        </authorList>
    </citation>
    <scope>NUCLEOTIDE SEQUENCE [LARGE SCALE GENOMIC DNA]</scope>
    <source>
        <strain evidence="11">ATCC 43494 / DSM 8903 / Tp8T 6331</strain>
    </source>
</reference>
<evidence type="ECO:0000256" key="5">
    <source>
        <dbReference type="ARBA" id="ARBA00022842"/>
    </source>
</evidence>
<keyword evidence="8 9" id="KW-0464">Manganese</keyword>
<keyword evidence="2 9" id="KW-0479">Metal-binding</keyword>
<feature type="binding site" evidence="9">
    <location>
        <position position="154"/>
    </location>
    <ligand>
        <name>Mn(2+)</name>
        <dbReference type="ChEBI" id="CHEBI:29035"/>
    </ligand>
</feature>
<dbReference type="EC" id="3.1.-.-" evidence="9"/>
<dbReference type="GO" id="GO:0043571">
    <property type="term" value="P:maintenance of CRISPR repeat elements"/>
    <property type="evidence" value="ECO:0007669"/>
    <property type="project" value="UniProtKB-UniRule"/>
</dbReference>
<dbReference type="InterPro" id="IPR019858">
    <property type="entry name" value="CRISPR-assoc_Cas1_HMARI/TNEAP"/>
</dbReference>
<keyword evidence="11" id="KW-1185">Reference proteome</keyword>
<dbReference type="InterPro" id="IPR042206">
    <property type="entry name" value="CRISPR-assoc_Cas1_C"/>
</dbReference>
<evidence type="ECO:0000256" key="9">
    <source>
        <dbReference type="HAMAP-Rule" id="MF_01470"/>
    </source>
</evidence>
<evidence type="ECO:0000256" key="6">
    <source>
        <dbReference type="ARBA" id="ARBA00023118"/>
    </source>
</evidence>
<evidence type="ECO:0000313" key="11">
    <source>
        <dbReference type="Proteomes" id="UP000000256"/>
    </source>
</evidence>
<dbReference type="AlphaFoldDB" id="A4XGD1"/>
<dbReference type="GO" id="GO:0046872">
    <property type="term" value="F:metal ion binding"/>
    <property type="evidence" value="ECO:0007669"/>
    <property type="project" value="UniProtKB-UniRule"/>
</dbReference>
<organism evidence="10 11">
    <name type="scientific">Caldicellulosiruptor saccharolyticus (strain ATCC 43494 / DSM 8903 / Tp8T 6331)</name>
    <dbReference type="NCBI Taxonomy" id="351627"/>
    <lineage>
        <taxon>Bacteria</taxon>
        <taxon>Bacillati</taxon>
        <taxon>Bacillota</taxon>
        <taxon>Bacillota incertae sedis</taxon>
        <taxon>Caldicellulosiruptorales</taxon>
        <taxon>Caldicellulosiruptoraceae</taxon>
        <taxon>Caldicellulosiruptor</taxon>
    </lineage>
</organism>
<evidence type="ECO:0000256" key="2">
    <source>
        <dbReference type="ARBA" id="ARBA00022723"/>
    </source>
</evidence>